<dbReference type="AlphaFoldDB" id="A0A9J5XS39"/>
<evidence type="ECO:0000313" key="3">
    <source>
        <dbReference type="Proteomes" id="UP000824120"/>
    </source>
</evidence>
<sequence>MFNLEETCVEIYLHLSRIYSELKDVHHIYSTFKSGEICVERYLHLSHIYSKVKDVDPMVSPFIIFRSLLHPDLTPNHLRSPLFAGRNNRSSNTKTPSKNGIFGSKSLLRGTTNQI</sequence>
<organism evidence="2 3">
    <name type="scientific">Solanum commersonii</name>
    <name type="common">Commerson's wild potato</name>
    <name type="synonym">Commerson's nightshade</name>
    <dbReference type="NCBI Taxonomy" id="4109"/>
    <lineage>
        <taxon>Eukaryota</taxon>
        <taxon>Viridiplantae</taxon>
        <taxon>Streptophyta</taxon>
        <taxon>Embryophyta</taxon>
        <taxon>Tracheophyta</taxon>
        <taxon>Spermatophyta</taxon>
        <taxon>Magnoliopsida</taxon>
        <taxon>eudicotyledons</taxon>
        <taxon>Gunneridae</taxon>
        <taxon>Pentapetalae</taxon>
        <taxon>asterids</taxon>
        <taxon>lamiids</taxon>
        <taxon>Solanales</taxon>
        <taxon>Solanaceae</taxon>
        <taxon>Solanoideae</taxon>
        <taxon>Solaneae</taxon>
        <taxon>Solanum</taxon>
    </lineage>
</organism>
<evidence type="ECO:0000313" key="2">
    <source>
        <dbReference type="EMBL" id="KAG5591009.1"/>
    </source>
</evidence>
<evidence type="ECO:0000256" key="1">
    <source>
        <dbReference type="SAM" id="MobiDB-lite"/>
    </source>
</evidence>
<feature type="compositionally biased region" description="Polar residues" evidence="1">
    <location>
        <begin position="87"/>
        <end position="98"/>
    </location>
</feature>
<protein>
    <submittedName>
        <fullName evidence="2">Uncharacterized protein</fullName>
    </submittedName>
</protein>
<gene>
    <name evidence="2" type="ORF">H5410_041523</name>
</gene>
<reference evidence="2 3" key="1">
    <citation type="submission" date="2020-09" db="EMBL/GenBank/DDBJ databases">
        <title>De no assembly of potato wild relative species, Solanum commersonii.</title>
        <authorList>
            <person name="Cho K."/>
        </authorList>
    </citation>
    <scope>NUCLEOTIDE SEQUENCE [LARGE SCALE GENOMIC DNA]</scope>
    <source>
        <strain evidence="2">LZ3.2</strain>
        <tissue evidence="2">Leaf</tissue>
    </source>
</reference>
<dbReference type="EMBL" id="JACXVP010000008">
    <property type="protein sequence ID" value="KAG5591009.1"/>
    <property type="molecule type" value="Genomic_DNA"/>
</dbReference>
<feature type="region of interest" description="Disordered" evidence="1">
    <location>
        <begin position="81"/>
        <end position="115"/>
    </location>
</feature>
<dbReference type="Proteomes" id="UP000824120">
    <property type="component" value="Chromosome 8"/>
</dbReference>
<comment type="caution">
    <text evidence="2">The sequence shown here is derived from an EMBL/GenBank/DDBJ whole genome shotgun (WGS) entry which is preliminary data.</text>
</comment>
<accession>A0A9J5XS39</accession>
<keyword evidence="3" id="KW-1185">Reference proteome</keyword>
<proteinExistence type="predicted"/>
<name>A0A9J5XS39_SOLCO</name>